<dbReference type="InterPro" id="IPR037523">
    <property type="entry name" value="VOC_core"/>
</dbReference>
<protein>
    <submittedName>
        <fullName evidence="3">Glyoxalase</fullName>
    </submittedName>
</protein>
<keyword evidence="4" id="KW-1185">Reference proteome</keyword>
<keyword evidence="1" id="KW-0479">Metal-binding</keyword>
<dbReference type="Pfam" id="PF00903">
    <property type="entry name" value="Glyoxalase"/>
    <property type="match status" value="1"/>
</dbReference>
<dbReference type="CDD" id="cd06587">
    <property type="entry name" value="VOC"/>
    <property type="match status" value="1"/>
</dbReference>
<proteinExistence type="predicted"/>
<dbReference type="AlphaFoldDB" id="A0A2S6NIP6"/>
<dbReference type="OrthoDB" id="9799428at2"/>
<dbReference type="Gene3D" id="3.10.180.10">
    <property type="entry name" value="2,3-Dihydroxybiphenyl 1,2-Dioxygenase, domain 1"/>
    <property type="match status" value="1"/>
</dbReference>
<accession>A0A2S6NIP6</accession>
<comment type="caution">
    <text evidence="3">The sequence shown here is derived from an EMBL/GenBank/DDBJ whole genome shotgun (WGS) entry which is preliminary data.</text>
</comment>
<dbReference type="GO" id="GO:0004493">
    <property type="term" value="F:methylmalonyl-CoA epimerase activity"/>
    <property type="evidence" value="ECO:0007669"/>
    <property type="project" value="TreeGrafter"/>
</dbReference>
<dbReference type="InterPro" id="IPR004360">
    <property type="entry name" value="Glyas_Fos-R_dOase_dom"/>
</dbReference>
<dbReference type="GO" id="GO:0046872">
    <property type="term" value="F:metal ion binding"/>
    <property type="evidence" value="ECO:0007669"/>
    <property type="project" value="UniProtKB-KW"/>
</dbReference>
<dbReference type="RefSeq" id="WP_104518783.1">
    <property type="nucleotide sequence ID" value="NZ_NHRY01000104.1"/>
</dbReference>
<organism evidence="3 4">
    <name type="scientific">Rhodopila globiformis</name>
    <name type="common">Rhodopseudomonas globiformis</name>
    <dbReference type="NCBI Taxonomy" id="1071"/>
    <lineage>
        <taxon>Bacteria</taxon>
        <taxon>Pseudomonadati</taxon>
        <taxon>Pseudomonadota</taxon>
        <taxon>Alphaproteobacteria</taxon>
        <taxon>Acetobacterales</taxon>
        <taxon>Acetobacteraceae</taxon>
        <taxon>Rhodopila</taxon>
    </lineage>
</organism>
<dbReference type="GO" id="GO:0046491">
    <property type="term" value="P:L-methylmalonyl-CoA metabolic process"/>
    <property type="evidence" value="ECO:0007669"/>
    <property type="project" value="TreeGrafter"/>
</dbReference>
<evidence type="ECO:0000259" key="2">
    <source>
        <dbReference type="PROSITE" id="PS51819"/>
    </source>
</evidence>
<evidence type="ECO:0000313" key="4">
    <source>
        <dbReference type="Proteomes" id="UP000239724"/>
    </source>
</evidence>
<dbReference type="InterPro" id="IPR051785">
    <property type="entry name" value="MMCE/EMCE_epimerase"/>
</dbReference>
<dbReference type="SUPFAM" id="SSF54593">
    <property type="entry name" value="Glyoxalase/Bleomycin resistance protein/Dihydroxybiphenyl dioxygenase"/>
    <property type="match status" value="1"/>
</dbReference>
<dbReference type="EMBL" id="NHRY01000104">
    <property type="protein sequence ID" value="PPQ34547.1"/>
    <property type="molecule type" value="Genomic_DNA"/>
</dbReference>
<dbReference type="InterPro" id="IPR029068">
    <property type="entry name" value="Glyas_Bleomycin-R_OHBP_Dase"/>
</dbReference>
<evidence type="ECO:0000313" key="3">
    <source>
        <dbReference type="EMBL" id="PPQ34547.1"/>
    </source>
</evidence>
<evidence type="ECO:0000256" key="1">
    <source>
        <dbReference type="ARBA" id="ARBA00022723"/>
    </source>
</evidence>
<dbReference type="PANTHER" id="PTHR43048:SF5">
    <property type="entry name" value="BLR5325 PROTEIN"/>
    <property type="match status" value="1"/>
</dbReference>
<gene>
    <name evidence="3" type="ORF">CCS01_10395</name>
</gene>
<dbReference type="PANTHER" id="PTHR43048">
    <property type="entry name" value="METHYLMALONYL-COA EPIMERASE"/>
    <property type="match status" value="1"/>
</dbReference>
<sequence length="127" mass="13885">MTKFTWEHIHLRSPDPEATAAWYKDKLGAEVVKSPQADGSLRIDLNLSGQKVFIAKALPGKAAEAPSSPYLGLDHFGLTVTDLEQAVRELKAKGVTFTMDITEARPGVRIAFLKAPENVSIELLQRG</sequence>
<reference evidence="3 4" key="1">
    <citation type="journal article" date="2018" name="Arch. Microbiol.">
        <title>New insights into the metabolic potential of the phototrophic purple bacterium Rhodopila globiformis DSM 161(T) from its draft genome sequence and evidence for a vanadium-dependent nitrogenase.</title>
        <authorList>
            <person name="Imhoff J.F."/>
            <person name="Rahn T."/>
            <person name="Kunzel S."/>
            <person name="Neulinger S.C."/>
        </authorList>
    </citation>
    <scope>NUCLEOTIDE SEQUENCE [LARGE SCALE GENOMIC DNA]</scope>
    <source>
        <strain evidence="3 4">DSM 161</strain>
    </source>
</reference>
<name>A0A2S6NIP6_RHOGL</name>
<dbReference type="PROSITE" id="PS51819">
    <property type="entry name" value="VOC"/>
    <property type="match status" value="1"/>
</dbReference>
<feature type="domain" description="VOC" evidence="2">
    <location>
        <begin position="5"/>
        <end position="126"/>
    </location>
</feature>
<dbReference type="Proteomes" id="UP000239724">
    <property type="component" value="Unassembled WGS sequence"/>
</dbReference>